<dbReference type="EMBL" id="LBZB01000016">
    <property type="protein sequence ID" value="KKR63024.1"/>
    <property type="molecule type" value="Genomic_DNA"/>
</dbReference>
<proteinExistence type="predicted"/>
<evidence type="ECO:0000313" key="1">
    <source>
        <dbReference type="EMBL" id="KKR63024.1"/>
    </source>
</evidence>
<accession>A0A0G0SDT7</accession>
<organism evidence="1 2">
    <name type="scientific">Candidatus Woesebacteria bacterium GW2011_GWA1_40_45</name>
    <dbReference type="NCBI Taxonomy" id="1618554"/>
    <lineage>
        <taxon>Bacteria</taxon>
        <taxon>Candidatus Woeseibacteriota</taxon>
    </lineage>
</organism>
<evidence type="ECO:0000313" key="2">
    <source>
        <dbReference type="Proteomes" id="UP000034613"/>
    </source>
</evidence>
<reference evidence="1 2" key="1">
    <citation type="journal article" date="2015" name="Nature">
        <title>rRNA introns, odd ribosomes, and small enigmatic genomes across a large radiation of phyla.</title>
        <authorList>
            <person name="Brown C.T."/>
            <person name="Hug L.A."/>
            <person name="Thomas B.C."/>
            <person name="Sharon I."/>
            <person name="Castelle C.J."/>
            <person name="Singh A."/>
            <person name="Wilkins M.J."/>
            <person name="Williams K.H."/>
            <person name="Banfield J.F."/>
        </authorList>
    </citation>
    <scope>NUCLEOTIDE SEQUENCE [LARGE SCALE GENOMIC DNA]</scope>
</reference>
<protein>
    <submittedName>
        <fullName evidence="1">Uncharacterized protein</fullName>
    </submittedName>
</protein>
<name>A0A0G0SDT7_9BACT</name>
<comment type="caution">
    <text evidence="1">The sequence shown here is derived from an EMBL/GenBank/DDBJ whole genome shotgun (WGS) entry which is preliminary data.</text>
</comment>
<dbReference type="AlphaFoldDB" id="A0A0G0SDT7"/>
<gene>
    <name evidence="1" type="ORF">UU03_C0016G0009</name>
</gene>
<dbReference type="Proteomes" id="UP000034613">
    <property type="component" value="Unassembled WGS sequence"/>
</dbReference>
<sequence length="62" mass="6821">MKFVKIGFLVSLLLILGFGLTRISKAEVCDDKPNLSEKIACLDALLQKTGEQKKTLSNQIAQ</sequence>